<dbReference type="CDD" id="cd17933">
    <property type="entry name" value="DEXSc_RecD-like"/>
    <property type="match status" value="1"/>
</dbReference>
<sequence length="735" mass="83066">MSSLTDSSELTLPSLISSGWTTAGTARTRFAKESTDDTLKVQIAAPALTESLQRLRQQFSQIQLGSEYFFQALDYLCLGESVQKKETEAATLRLHVQLSGLLLMRKAVISGSTCLPWSELQFQIKAILLQTGFFEKEISQDEWGKWLFTSSGTEEGSEGFCAERSIFVENNSLLYFKKNLSREFQLISLVRMRLNMQPEFPEKSEVENVLKTVLEVNPVRLGEHPLKLAEEQKDAVLSAISNPFLIISGGPGTGKTSVAVTLLRVLKRLGLAKRPALAAPTGRAAKRMSEAVVSSLRSLENLEQLEEDLELLDVAAEAKTLHRLLEYYPVDRSFRYHEYAPLEHDLLIIDEGSMIDQDLMISLLRAAFSELQYQSSVPRIILLGDTQQLPSIGNGAVLQELTAENSDSVPEVAVDNPVPVVRLVHSYRQKISDPAGRNILGVASTVKEMELNPRPELLFETESPNHEIIRRLNGLEEAESEKVMFLNQPNSPNQLLEFAQWWVKRFLRDEKFMFLVHREYLLDAVESDASQLDYLFNYLKRFRILTATQVLSTGAEALNQIILKCWLAENGTKHLFSEHYPGEPVMVSENNYQHKLFNGDQGIFLKFIHPVTKKVELKAVFPVEEEHKTFYVHELHHLHPAYATSVHKSQGSEYDHLALILPAFTTVGVNSESEKRTQRELMSREMLYTALTRAKKSVLIMGDQRVLESAAMHKVLRYSGLGAALRSKKHLKVKK</sequence>
<dbReference type="InterPro" id="IPR027417">
    <property type="entry name" value="P-loop_NTPase"/>
</dbReference>
<evidence type="ECO:0000313" key="5">
    <source>
        <dbReference type="Proteomes" id="UP000287176"/>
    </source>
</evidence>
<dbReference type="InterPro" id="IPR027785">
    <property type="entry name" value="UvrD-like_helicase_C"/>
</dbReference>
<dbReference type="GO" id="GO:0008854">
    <property type="term" value="F:exodeoxyribonuclease V activity"/>
    <property type="evidence" value="ECO:0007669"/>
    <property type="project" value="UniProtKB-EC"/>
</dbReference>
<evidence type="ECO:0000256" key="2">
    <source>
        <dbReference type="ARBA" id="ARBA00022840"/>
    </source>
</evidence>
<evidence type="ECO:0000256" key="1">
    <source>
        <dbReference type="ARBA" id="ARBA00022741"/>
    </source>
</evidence>
<dbReference type="InterPro" id="IPR006344">
    <property type="entry name" value="RecD"/>
</dbReference>
<accession>A0A432GRW2</accession>
<evidence type="ECO:0000259" key="3">
    <source>
        <dbReference type="Pfam" id="PF13538"/>
    </source>
</evidence>
<protein>
    <submittedName>
        <fullName evidence="4">Exodeoxyribonuclease V subunit alpha</fullName>
        <ecNumber evidence="4">3.1.11.5</ecNumber>
    </submittedName>
</protein>
<dbReference type="PANTHER" id="PTHR43788:SF6">
    <property type="entry name" value="DNA HELICASE B"/>
    <property type="match status" value="1"/>
</dbReference>
<dbReference type="GO" id="GO:0006310">
    <property type="term" value="P:DNA recombination"/>
    <property type="evidence" value="ECO:0007669"/>
    <property type="project" value="InterPro"/>
</dbReference>
<keyword evidence="2" id="KW-0067">ATP-binding</keyword>
<reference evidence="4 5" key="1">
    <citation type="submission" date="2018-06" db="EMBL/GenBank/DDBJ databases">
        <title>Combined omics and stable isotope probing to characterize newly discovered Mariana Back-Arc vent microbial communities.</title>
        <authorList>
            <person name="Trembath-Reichert E."/>
            <person name="Huber J.A."/>
        </authorList>
    </citation>
    <scope>NUCLEOTIDE SEQUENCE [LARGE SCALE GENOMIC DNA]</scope>
    <source>
        <strain evidence="4">MAG 24</strain>
    </source>
</reference>
<feature type="domain" description="UvrD-like helicase C-terminal" evidence="3">
    <location>
        <begin position="640"/>
        <end position="700"/>
    </location>
</feature>
<organism evidence="4 5">
    <name type="scientific">SAR324 cluster bacterium</name>
    <dbReference type="NCBI Taxonomy" id="2024889"/>
    <lineage>
        <taxon>Bacteria</taxon>
        <taxon>Deltaproteobacteria</taxon>
        <taxon>SAR324 cluster</taxon>
    </lineage>
</organism>
<dbReference type="GO" id="GO:0009338">
    <property type="term" value="C:exodeoxyribonuclease V complex"/>
    <property type="evidence" value="ECO:0007669"/>
    <property type="project" value="InterPro"/>
</dbReference>
<dbReference type="EMBL" id="QNZI01000054">
    <property type="protein sequence ID" value="RTZ86286.1"/>
    <property type="molecule type" value="Genomic_DNA"/>
</dbReference>
<dbReference type="AlphaFoldDB" id="A0A432GRW2"/>
<dbReference type="Gene3D" id="3.40.50.300">
    <property type="entry name" value="P-loop containing nucleotide triphosphate hydrolases"/>
    <property type="match status" value="2"/>
</dbReference>
<keyword evidence="1" id="KW-0547">Nucleotide-binding</keyword>
<name>A0A432GRW2_9DELT</name>
<dbReference type="PANTHER" id="PTHR43788">
    <property type="entry name" value="DNA2/NAM7 HELICASE FAMILY MEMBER"/>
    <property type="match status" value="1"/>
</dbReference>
<dbReference type="NCBIfam" id="TIGR01447">
    <property type="entry name" value="recD"/>
    <property type="match status" value="1"/>
</dbReference>
<proteinExistence type="predicted"/>
<dbReference type="CDD" id="cd18809">
    <property type="entry name" value="SF1_C_RecD"/>
    <property type="match status" value="1"/>
</dbReference>
<dbReference type="EC" id="3.1.11.5" evidence="4"/>
<dbReference type="InterPro" id="IPR050534">
    <property type="entry name" value="Coronavir_polyprotein_1ab"/>
</dbReference>
<gene>
    <name evidence="4" type="primary">recD</name>
    <name evidence="4" type="ORF">DSY94_01920</name>
</gene>
<keyword evidence="4" id="KW-0378">Hydrolase</keyword>
<dbReference type="Gene3D" id="2.30.30.940">
    <property type="match status" value="1"/>
</dbReference>
<dbReference type="Pfam" id="PF13245">
    <property type="entry name" value="AAA_19"/>
    <property type="match status" value="1"/>
</dbReference>
<dbReference type="Proteomes" id="UP000287176">
    <property type="component" value="Unassembled WGS sequence"/>
</dbReference>
<dbReference type="Pfam" id="PF13538">
    <property type="entry name" value="UvrD_C_2"/>
    <property type="match status" value="1"/>
</dbReference>
<dbReference type="GO" id="GO:0017116">
    <property type="term" value="F:single-stranded DNA helicase activity"/>
    <property type="evidence" value="ECO:0007669"/>
    <property type="project" value="TreeGrafter"/>
</dbReference>
<evidence type="ECO:0000313" key="4">
    <source>
        <dbReference type="EMBL" id="RTZ86286.1"/>
    </source>
</evidence>
<comment type="caution">
    <text evidence="4">The sequence shown here is derived from an EMBL/GenBank/DDBJ whole genome shotgun (WGS) entry which is preliminary data.</text>
</comment>
<dbReference type="SUPFAM" id="SSF52540">
    <property type="entry name" value="P-loop containing nucleoside triphosphate hydrolases"/>
    <property type="match status" value="1"/>
</dbReference>
<dbReference type="GO" id="GO:0005524">
    <property type="term" value="F:ATP binding"/>
    <property type="evidence" value="ECO:0007669"/>
    <property type="project" value="UniProtKB-KW"/>
</dbReference>
<dbReference type="GO" id="GO:0006302">
    <property type="term" value="P:double-strand break repair"/>
    <property type="evidence" value="ECO:0007669"/>
    <property type="project" value="InterPro"/>
</dbReference>